<proteinExistence type="predicted"/>
<accession>A0A804JW85</accession>
<protein>
    <submittedName>
        <fullName evidence="2">(wild Malaysian banana) hypothetical protein</fullName>
    </submittedName>
</protein>
<dbReference type="Gramene" id="Ma07_t15910.1">
    <property type="protein sequence ID" value="Ma07_p15910.1"/>
    <property type="gene ID" value="Ma07_g15910"/>
</dbReference>
<evidence type="ECO:0000313" key="3">
    <source>
        <dbReference type="EnsemblPlants" id="Ma07_p15910.1"/>
    </source>
</evidence>
<evidence type="ECO:0000313" key="4">
    <source>
        <dbReference type="Proteomes" id="UP000012960"/>
    </source>
</evidence>
<reference evidence="3" key="2">
    <citation type="submission" date="2021-05" db="UniProtKB">
        <authorList>
            <consortium name="EnsemblPlants"/>
        </authorList>
    </citation>
    <scope>IDENTIFICATION</scope>
    <source>
        <strain evidence="3">subsp. malaccensis</strain>
    </source>
</reference>
<sequence length="43" mass="4907">MHVRETTELQVDPQIIVSPYILLLQISLEVSFVFKSKIISTCS</sequence>
<name>A0A804JW85_MUSAM</name>
<feature type="transmembrane region" description="Helical" evidence="1">
    <location>
        <begin position="15"/>
        <end position="34"/>
    </location>
</feature>
<reference evidence="2" key="1">
    <citation type="submission" date="2021-03" db="EMBL/GenBank/DDBJ databases">
        <authorList>
            <consortium name="Genoscope - CEA"/>
            <person name="William W."/>
        </authorList>
    </citation>
    <scope>NUCLEOTIDE SEQUENCE</scope>
    <source>
        <strain evidence="2">Doubled-haploid Pahang</strain>
    </source>
</reference>
<keyword evidence="1" id="KW-0812">Transmembrane</keyword>
<dbReference type="AlphaFoldDB" id="A0A804JW85"/>
<dbReference type="InParanoid" id="A0A804JW85"/>
<gene>
    <name evidence="2" type="ORF">GSMUA_39070.1</name>
</gene>
<dbReference type="Proteomes" id="UP000012960">
    <property type="component" value="Unplaced"/>
</dbReference>
<evidence type="ECO:0000256" key="1">
    <source>
        <dbReference type="SAM" id="Phobius"/>
    </source>
</evidence>
<organism evidence="3 4">
    <name type="scientific">Musa acuminata subsp. malaccensis</name>
    <name type="common">Wild banana</name>
    <name type="synonym">Musa malaccensis</name>
    <dbReference type="NCBI Taxonomy" id="214687"/>
    <lineage>
        <taxon>Eukaryota</taxon>
        <taxon>Viridiplantae</taxon>
        <taxon>Streptophyta</taxon>
        <taxon>Embryophyta</taxon>
        <taxon>Tracheophyta</taxon>
        <taxon>Spermatophyta</taxon>
        <taxon>Magnoliopsida</taxon>
        <taxon>Liliopsida</taxon>
        <taxon>Zingiberales</taxon>
        <taxon>Musaceae</taxon>
        <taxon>Musa</taxon>
    </lineage>
</organism>
<evidence type="ECO:0000313" key="2">
    <source>
        <dbReference type="EMBL" id="CAG1856731.1"/>
    </source>
</evidence>
<keyword evidence="1" id="KW-0472">Membrane</keyword>
<dbReference type="EMBL" id="HG996473">
    <property type="protein sequence ID" value="CAG1856731.1"/>
    <property type="molecule type" value="Genomic_DNA"/>
</dbReference>
<dbReference type="EnsemblPlants" id="Ma07_t15910.1">
    <property type="protein sequence ID" value="Ma07_p15910.1"/>
    <property type="gene ID" value="Ma07_g15910"/>
</dbReference>
<keyword evidence="1" id="KW-1133">Transmembrane helix</keyword>
<keyword evidence="4" id="KW-1185">Reference proteome</keyword>